<dbReference type="Gene3D" id="2.60.40.1120">
    <property type="entry name" value="Carboxypeptidase-like, regulatory domain"/>
    <property type="match status" value="1"/>
</dbReference>
<evidence type="ECO:0008006" key="2">
    <source>
        <dbReference type="Google" id="ProtNLM"/>
    </source>
</evidence>
<dbReference type="AlphaFoldDB" id="X1S3H7"/>
<dbReference type="InterPro" id="IPR008969">
    <property type="entry name" value="CarboxyPept-like_regulatory"/>
</dbReference>
<comment type="caution">
    <text evidence="1">The sequence shown here is derived from an EMBL/GenBank/DDBJ whole genome shotgun (WGS) entry which is preliminary data.</text>
</comment>
<organism evidence="1">
    <name type="scientific">marine sediment metagenome</name>
    <dbReference type="NCBI Taxonomy" id="412755"/>
    <lineage>
        <taxon>unclassified sequences</taxon>
        <taxon>metagenomes</taxon>
        <taxon>ecological metagenomes</taxon>
    </lineage>
</organism>
<name>X1S3H7_9ZZZZ</name>
<evidence type="ECO:0000313" key="1">
    <source>
        <dbReference type="EMBL" id="GAI87577.1"/>
    </source>
</evidence>
<dbReference type="Pfam" id="PF13620">
    <property type="entry name" value="CarboxypepD_reg"/>
    <property type="match status" value="1"/>
</dbReference>
<accession>X1S3H7</accession>
<dbReference type="SUPFAM" id="SSF49464">
    <property type="entry name" value="Carboxypeptidase regulatory domain-like"/>
    <property type="match status" value="1"/>
</dbReference>
<protein>
    <recommendedName>
        <fullName evidence="2">Carboxypeptidase regulatory-like domain-containing protein</fullName>
    </recommendedName>
</protein>
<sequence length="135" mass="14360">MVEARKISPVVVIAGGLGLVLAGALVVYAIARAAPGVPPEPPPGLANLYGIITDAETGEPIAGVQGTVYQDHDTETETYDFTTNFSGYYQILDMLVQVDVTQMVVYAEGYKSYTNEDIPIVKGNNELSFSMEVAG</sequence>
<dbReference type="EMBL" id="BARW01007463">
    <property type="protein sequence ID" value="GAI87577.1"/>
    <property type="molecule type" value="Genomic_DNA"/>
</dbReference>
<gene>
    <name evidence="1" type="ORF">S12H4_15521</name>
</gene>
<reference evidence="1" key="1">
    <citation type="journal article" date="2014" name="Front. Microbiol.">
        <title>High frequency of phylogenetically diverse reductive dehalogenase-homologous genes in deep subseafloor sedimentary metagenomes.</title>
        <authorList>
            <person name="Kawai M."/>
            <person name="Futagami T."/>
            <person name="Toyoda A."/>
            <person name="Takaki Y."/>
            <person name="Nishi S."/>
            <person name="Hori S."/>
            <person name="Arai W."/>
            <person name="Tsubouchi T."/>
            <person name="Morono Y."/>
            <person name="Uchiyama I."/>
            <person name="Ito T."/>
            <person name="Fujiyama A."/>
            <person name="Inagaki F."/>
            <person name="Takami H."/>
        </authorList>
    </citation>
    <scope>NUCLEOTIDE SEQUENCE</scope>
    <source>
        <strain evidence="1">Expedition CK06-06</strain>
    </source>
</reference>
<proteinExistence type="predicted"/>